<keyword evidence="4" id="KW-1185">Reference proteome</keyword>
<gene>
    <name evidence="3" type="ORF">CFOL_v3_31200</name>
</gene>
<evidence type="ECO:0000313" key="3">
    <source>
        <dbReference type="EMBL" id="GAV87774.1"/>
    </source>
</evidence>
<evidence type="ECO:0000313" key="4">
    <source>
        <dbReference type="Proteomes" id="UP000187406"/>
    </source>
</evidence>
<dbReference type="EMBL" id="BDDD01004508">
    <property type="protein sequence ID" value="GAV87774.1"/>
    <property type="molecule type" value="Genomic_DNA"/>
</dbReference>
<dbReference type="InParanoid" id="A0A1Q3D5R9"/>
<proteinExistence type="predicted"/>
<organism evidence="3 4">
    <name type="scientific">Cephalotus follicularis</name>
    <name type="common">Albany pitcher plant</name>
    <dbReference type="NCBI Taxonomy" id="3775"/>
    <lineage>
        <taxon>Eukaryota</taxon>
        <taxon>Viridiplantae</taxon>
        <taxon>Streptophyta</taxon>
        <taxon>Embryophyta</taxon>
        <taxon>Tracheophyta</taxon>
        <taxon>Spermatophyta</taxon>
        <taxon>Magnoliopsida</taxon>
        <taxon>eudicotyledons</taxon>
        <taxon>Gunneridae</taxon>
        <taxon>Pentapetalae</taxon>
        <taxon>rosids</taxon>
        <taxon>fabids</taxon>
        <taxon>Oxalidales</taxon>
        <taxon>Cephalotaceae</taxon>
        <taxon>Cephalotus</taxon>
    </lineage>
</organism>
<name>A0A1Q3D5R9_CEPFO</name>
<comment type="caution">
    <text evidence="3">The sequence shown here is derived from an EMBL/GenBank/DDBJ whole genome shotgun (WGS) entry which is preliminary data.</text>
</comment>
<sequence length="114" mass="12807">MKFLLQMVSSCCCLAVTSSQEPPFTTTRRNRRRRIKRENGSDSISGEWKPSLVAISEDNIVTETRNQTTAGVGPAKIVKRETGSHVKVRSSSDYYRQDTLPTVIPAFPPIPFMF</sequence>
<keyword evidence="2" id="KW-0732">Signal</keyword>
<dbReference type="FunCoup" id="A0A1Q3D5R9">
    <property type="interactions" value="52"/>
</dbReference>
<feature type="signal peptide" evidence="2">
    <location>
        <begin position="1"/>
        <end position="19"/>
    </location>
</feature>
<dbReference type="PANTHER" id="PTHR35318">
    <property type="entry name" value="BNAA10G08410D PROTEIN"/>
    <property type="match status" value="1"/>
</dbReference>
<feature type="chain" id="PRO_5012207984" description="Secreted protein" evidence="2">
    <location>
        <begin position="20"/>
        <end position="114"/>
    </location>
</feature>
<dbReference type="OrthoDB" id="1917265at2759"/>
<dbReference type="AlphaFoldDB" id="A0A1Q3D5R9"/>
<dbReference type="PANTHER" id="PTHR35318:SF2">
    <property type="entry name" value="OS08G0138900 PROTEIN"/>
    <property type="match status" value="1"/>
</dbReference>
<reference evidence="4" key="1">
    <citation type="submission" date="2016-04" db="EMBL/GenBank/DDBJ databases">
        <title>Cephalotus genome sequencing.</title>
        <authorList>
            <person name="Fukushima K."/>
            <person name="Hasebe M."/>
            <person name="Fang X."/>
        </authorList>
    </citation>
    <scope>NUCLEOTIDE SEQUENCE [LARGE SCALE GENOMIC DNA]</scope>
    <source>
        <strain evidence="4">cv. St1</strain>
    </source>
</reference>
<dbReference type="Proteomes" id="UP000187406">
    <property type="component" value="Unassembled WGS sequence"/>
</dbReference>
<accession>A0A1Q3D5R9</accession>
<evidence type="ECO:0000256" key="2">
    <source>
        <dbReference type="SAM" id="SignalP"/>
    </source>
</evidence>
<evidence type="ECO:0008006" key="5">
    <source>
        <dbReference type="Google" id="ProtNLM"/>
    </source>
</evidence>
<feature type="region of interest" description="Disordered" evidence="1">
    <location>
        <begin position="20"/>
        <end position="46"/>
    </location>
</feature>
<protein>
    <recommendedName>
        <fullName evidence="5">Secreted protein</fullName>
    </recommendedName>
</protein>
<evidence type="ECO:0000256" key="1">
    <source>
        <dbReference type="SAM" id="MobiDB-lite"/>
    </source>
</evidence>